<evidence type="ECO:0000313" key="1">
    <source>
        <dbReference type="EMBL" id="KZN41588.1"/>
    </source>
</evidence>
<dbReference type="OrthoDB" id="9812089at2"/>
<sequence>MQTPNIDIKKLTKPHWSEAQSAKATAVIEFVQLLMNDHNFDLIIARYGQNTYKQHNRSMADGISGVVTTLRDFTKLAPEFSYDVKHVFVDGDHVIVHSHATLKAKHRGDESKGMNIIDTWKVVDGKLVEHWDSIQALDLSMRLYNLFSGGKVKNSNGVF</sequence>
<reference evidence="1 2" key="1">
    <citation type="submission" date="2013-07" db="EMBL/GenBank/DDBJ databases">
        <title>Comparative Genomic and Metabolomic Analysis of Twelve Strains of Pseudoalteromonas luteoviolacea.</title>
        <authorList>
            <person name="Vynne N.G."/>
            <person name="Mansson M."/>
            <person name="Gram L."/>
        </authorList>
    </citation>
    <scope>NUCLEOTIDE SEQUENCE [LARGE SCALE GENOMIC DNA]</scope>
    <source>
        <strain evidence="1 2">NCIMB 1942</strain>
    </source>
</reference>
<dbReference type="EMBL" id="AUXT01000214">
    <property type="protein sequence ID" value="KZN41588.1"/>
    <property type="molecule type" value="Genomic_DNA"/>
</dbReference>
<evidence type="ECO:0000313" key="2">
    <source>
        <dbReference type="Proteomes" id="UP000076587"/>
    </source>
</evidence>
<gene>
    <name evidence="1" type="ORF">N482_20130</name>
</gene>
<comment type="caution">
    <text evidence="1">The sequence shown here is derived from an EMBL/GenBank/DDBJ whole genome shotgun (WGS) entry which is preliminary data.</text>
</comment>
<dbReference type="Proteomes" id="UP000076587">
    <property type="component" value="Unassembled WGS sequence"/>
</dbReference>
<dbReference type="InterPro" id="IPR032710">
    <property type="entry name" value="NTF2-like_dom_sf"/>
</dbReference>
<accession>A0A166Y9E6</accession>
<protein>
    <recommendedName>
        <fullName evidence="3">Polyketide cyclase</fullName>
    </recommendedName>
</protein>
<dbReference type="RefSeq" id="WP_063379127.1">
    <property type="nucleotide sequence ID" value="NZ_AUXT01000214.1"/>
</dbReference>
<dbReference type="PATRIC" id="fig|1365253.3.peg.4863"/>
<organism evidence="1 2">
    <name type="scientific">Pseudoalteromonas luteoviolacea NCIMB 1942</name>
    <dbReference type="NCBI Taxonomy" id="1365253"/>
    <lineage>
        <taxon>Bacteria</taxon>
        <taxon>Pseudomonadati</taxon>
        <taxon>Pseudomonadota</taxon>
        <taxon>Gammaproteobacteria</taxon>
        <taxon>Alteromonadales</taxon>
        <taxon>Pseudoalteromonadaceae</taxon>
        <taxon>Pseudoalteromonas</taxon>
    </lineage>
</organism>
<evidence type="ECO:0008006" key="3">
    <source>
        <dbReference type="Google" id="ProtNLM"/>
    </source>
</evidence>
<dbReference type="Gene3D" id="3.10.450.50">
    <property type="match status" value="1"/>
</dbReference>
<dbReference type="GO" id="GO:0030638">
    <property type="term" value="P:polyketide metabolic process"/>
    <property type="evidence" value="ECO:0007669"/>
    <property type="project" value="InterPro"/>
</dbReference>
<dbReference type="InterPro" id="IPR009959">
    <property type="entry name" value="Cyclase_SnoaL-like"/>
</dbReference>
<dbReference type="SUPFAM" id="SSF54427">
    <property type="entry name" value="NTF2-like"/>
    <property type="match status" value="1"/>
</dbReference>
<proteinExistence type="predicted"/>
<dbReference type="Pfam" id="PF07366">
    <property type="entry name" value="SnoaL"/>
    <property type="match status" value="1"/>
</dbReference>
<name>A0A166Y9E6_9GAMM</name>
<dbReference type="AlphaFoldDB" id="A0A166Y9E6"/>